<feature type="compositionally biased region" description="Basic and acidic residues" evidence="1">
    <location>
        <begin position="32"/>
        <end position="46"/>
    </location>
</feature>
<protein>
    <submittedName>
        <fullName evidence="2">Uncharacterized protein</fullName>
    </submittedName>
</protein>
<keyword evidence="3" id="KW-1185">Reference proteome</keyword>
<comment type="caution">
    <text evidence="2">The sequence shown here is derived from an EMBL/GenBank/DDBJ whole genome shotgun (WGS) entry which is preliminary data.</text>
</comment>
<name>A0ABD0YVZ2_9HEMI</name>
<feature type="region of interest" description="Disordered" evidence="1">
    <location>
        <begin position="191"/>
        <end position="226"/>
    </location>
</feature>
<dbReference type="Proteomes" id="UP001558652">
    <property type="component" value="Unassembled WGS sequence"/>
</dbReference>
<reference evidence="2 3" key="1">
    <citation type="submission" date="2024-07" db="EMBL/GenBank/DDBJ databases">
        <title>Chromosome-level genome assembly of the water stick insect Ranatra chinensis (Heteroptera: Nepidae).</title>
        <authorList>
            <person name="Liu X."/>
        </authorList>
    </citation>
    <scope>NUCLEOTIDE SEQUENCE [LARGE SCALE GENOMIC DNA]</scope>
    <source>
        <strain evidence="2">Cailab_2021Rc</strain>
        <tissue evidence="2">Muscle</tissue>
    </source>
</reference>
<feature type="region of interest" description="Disordered" evidence="1">
    <location>
        <begin position="351"/>
        <end position="375"/>
    </location>
</feature>
<evidence type="ECO:0000256" key="1">
    <source>
        <dbReference type="SAM" id="MobiDB-lite"/>
    </source>
</evidence>
<gene>
    <name evidence="2" type="ORF">AAG570_011149</name>
</gene>
<sequence length="408" mass="46666">MARFTLEMLEGMAYSDILRLAKERNVSTVRKKKEDSTGDGQKEFRKASIQGLAGGDNGVRDKETRRSTFLVKPNGLPQENNEADNNKSIRRSTFLVKLEGLPKDNNETENKENMRRSTFLIKPEGFPEENDAENEENKRRSTFLIKPDDLPEENIDAKNKRNTRRSTFLIKPEDEQDEFVTPKSSPFIKTTVASERRESTRRSIHGRKISSSASKENIQKKDMAKTPKQMVVKPFQRGPVKVSATAKTPIINKNTPQARSSLKPKMPNFSAIHQRQFDRMESLVDHKKRTAMRAIHFFSPPLNRRANIKNDELAVQLPKGRFFWDTMIGFKQKLVRSKSFIPVPVAPTLAKSTSGGATPKLETRSSLASRLHKKSTSVDKLREKERFVIQGVRANRRFLLQMQSRNIT</sequence>
<proteinExistence type="predicted"/>
<organism evidence="2 3">
    <name type="scientific">Ranatra chinensis</name>
    <dbReference type="NCBI Taxonomy" id="642074"/>
    <lineage>
        <taxon>Eukaryota</taxon>
        <taxon>Metazoa</taxon>
        <taxon>Ecdysozoa</taxon>
        <taxon>Arthropoda</taxon>
        <taxon>Hexapoda</taxon>
        <taxon>Insecta</taxon>
        <taxon>Pterygota</taxon>
        <taxon>Neoptera</taxon>
        <taxon>Paraneoptera</taxon>
        <taxon>Hemiptera</taxon>
        <taxon>Heteroptera</taxon>
        <taxon>Panheteroptera</taxon>
        <taxon>Nepomorpha</taxon>
        <taxon>Nepidae</taxon>
        <taxon>Ranatrinae</taxon>
        <taxon>Ranatra</taxon>
    </lineage>
</organism>
<evidence type="ECO:0000313" key="3">
    <source>
        <dbReference type="Proteomes" id="UP001558652"/>
    </source>
</evidence>
<evidence type="ECO:0000313" key="2">
    <source>
        <dbReference type="EMBL" id="KAL1131532.1"/>
    </source>
</evidence>
<feature type="region of interest" description="Disordered" evidence="1">
    <location>
        <begin position="26"/>
        <end position="86"/>
    </location>
</feature>
<dbReference type="AlphaFoldDB" id="A0ABD0YVZ2"/>
<dbReference type="EMBL" id="JBFDAA010000006">
    <property type="protein sequence ID" value="KAL1131532.1"/>
    <property type="molecule type" value="Genomic_DNA"/>
</dbReference>
<accession>A0ABD0YVZ2</accession>